<dbReference type="Proteomes" id="UP000013986">
    <property type="component" value="Unassembled WGS sequence"/>
</dbReference>
<protein>
    <recommendedName>
        <fullName evidence="4">Lipoprotein</fullName>
    </recommendedName>
</protein>
<keyword evidence="1" id="KW-0732">Signal</keyword>
<dbReference type="NCBIfam" id="NF045606">
    <property type="entry name" value="lipo_J517_1871"/>
    <property type="match status" value="1"/>
</dbReference>
<dbReference type="RefSeq" id="WP_016145961.1">
    <property type="nucleotide sequence ID" value="NZ_KB976991.1"/>
</dbReference>
<proteinExistence type="predicted"/>
<dbReference type="EMBL" id="APQO01000006">
    <property type="protein sequence ID" value="EOQ73467.1"/>
    <property type="molecule type" value="Genomic_DNA"/>
</dbReference>
<dbReference type="AlphaFoldDB" id="R8Z155"/>
<feature type="signal peptide" evidence="1">
    <location>
        <begin position="1"/>
        <end position="18"/>
    </location>
</feature>
<dbReference type="HOGENOM" id="CLU_155680_0_0_6"/>
<feature type="chain" id="PRO_5004469817" description="Lipoprotein" evidence="1">
    <location>
        <begin position="19"/>
        <end position="133"/>
    </location>
</feature>
<accession>R8Z155</accession>
<dbReference type="OrthoDB" id="6689035at2"/>
<reference evidence="2 3" key="1">
    <citation type="submission" date="2013-02" db="EMBL/GenBank/DDBJ databases">
        <title>The Genome Sequence of Acinetobacter pittii ANC 4052.</title>
        <authorList>
            <consortium name="The Broad Institute Genome Sequencing Platform"/>
            <consortium name="The Broad Institute Genome Sequencing Center for Infectious Disease"/>
            <person name="Cerqueira G."/>
            <person name="Feldgarden M."/>
            <person name="Courvalin P."/>
            <person name="Perichon B."/>
            <person name="Grillot-Courvalin C."/>
            <person name="Clermont D."/>
            <person name="Rocha E."/>
            <person name="Yoon E.-J."/>
            <person name="Nemec A."/>
            <person name="Walker B."/>
            <person name="Young S.K."/>
            <person name="Zeng Q."/>
            <person name="Gargeya S."/>
            <person name="Fitzgerald M."/>
            <person name="Haas B."/>
            <person name="Abouelleil A."/>
            <person name="Alvarado L."/>
            <person name="Arachchi H.M."/>
            <person name="Berlin A.M."/>
            <person name="Chapman S.B."/>
            <person name="Dewar J."/>
            <person name="Goldberg J."/>
            <person name="Griggs A."/>
            <person name="Gujja S."/>
            <person name="Hansen M."/>
            <person name="Howarth C."/>
            <person name="Imamovic A."/>
            <person name="Larimer J."/>
            <person name="McCowan C."/>
            <person name="Murphy C."/>
            <person name="Neiman D."/>
            <person name="Pearson M."/>
            <person name="Priest M."/>
            <person name="Roberts A."/>
            <person name="Saif S."/>
            <person name="Shea T."/>
            <person name="Sisk P."/>
            <person name="Sykes S."/>
            <person name="Wortman J."/>
            <person name="Nusbaum C."/>
            <person name="Birren B."/>
        </authorList>
    </citation>
    <scope>NUCLEOTIDE SEQUENCE [LARGE SCALE GENOMIC DNA]</scope>
    <source>
        <strain evidence="2 3">ANC 4052</strain>
    </source>
</reference>
<dbReference type="PROSITE" id="PS51257">
    <property type="entry name" value="PROKAR_LIPOPROTEIN"/>
    <property type="match status" value="1"/>
</dbReference>
<dbReference type="InterPro" id="IPR054659">
    <property type="entry name" value="J517_1871_lipoprot"/>
</dbReference>
<dbReference type="PATRIC" id="fig|1217689.3.peg.3350"/>
<evidence type="ECO:0008006" key="4">
    <source>
        <dbReference type="Google" id="ProtNLM"/>
    </source>
</evidence>
<organism evidence="2 3">
    <name type="scientific">Acinetobacter lactucae</name>
    <dbReference type="NCBI Taxonomy" id="1785128"/>
    <lineage>
        <taxon>Bacteria</taxon>
        <taxon>Pseudomonadati</taxon>
        <taxon>Pseudomonadota</taxon>
        <taxon>Gammaproteobacteria</taxon>
        <taxon>Moraxellales</taxon>
        <taxon>Moraxellaceae</taxon>
        <taxon>Acinetobacter</taxon>
        <taxon>Acinetobacter calcoaceticus/baumannii complex</taxon>
    </lineage>
</organism>
<evidence type="ECO:0000313" key="2">
    <source>
        <dbReference type="EMBL" id="EOQ73467.1"/>
    </source>
</evidence>
<evidence type="ECO:0000256" key="1">
    <source>
        <dbReference type="SAM" id="SignalP"/>
    </source>
</evidence>
<sequence length="133" mass="14759">MKKIILLGLIGLLGGCAATNDLINNQYMEIQPTDSPITGNWTGNNGPYLVTYRFNEDGTGLSCYSYGATNTVERFKVNGKTLILQTGIKQTIEEYSEHSLTLKANYYGGAKYNYKPDPELLMASPYCGRELKK</sequence>
<gene>
    <name evidence="2" type="ORF">F929_03410</name>
</gene>
<comment type="caution">
    <text evidence="2">The sequence shown here is derived from an EMBL/GenBank/DDBJ whole genome shotgun (WGS) entry which is preliminary data.</text>
</comment>
<evidence type="ECO:0000313" key="3">
    <source>
        <dbReference type="Proteomes" id="UP000013986"/>
    </source>
</evidence>
<name>R8Z155_9GAMM</name>